<sequence length="316" mass="34359">MVYGWLGAQFVALPYLTKSYSGQTVVVTGANVGLRLEAARHFVRLGAQKVIVAVRSRSKGEAAAKSIHESTGRGGVAEVWELDLSPHSSVKAFAQRASTLERLDIVINNAGILTRDFKLVEDNESTITVNVLSAMLLSLLLLPKLRETSVQFQKEVVLTFTGSFTHFMTDFPEQKENILKDLAIQENADMANRSLLVVRELAAQITESSSPGDITVSVVNPGFVKTSIMRNAGIVLKILFPPWRALIGRSAEKGSRTLLHGAAGGKETHGQYLDACAIAAPSDFVTSSGGHEVQKRLWREFVETLEEINPSVSSNI</sequence>
<dbReference type="Gene3D" id="3.40.50.720">
    <property type="entry name" value="NAD(P)-binding Rossmann-like Domain"/>
    <property type="match status" value="1"/>
</dbReference>
<protein>
    <recommendedName>
        <fullName evidence="5">Alcohol dehydrogenase</fullName>
    </recommendedName>
</protein>
<comment type="similarity">
    <text evidence="1">Belongs to the short-chain dehydrogenases/reductases (SDR) family.</text>
</comment>
<dbReference type="RefSeq" id="XP_013258475.1">
    <property type="nucleotide sequence ID" value="XM_013403021.1"/>
</dbReference>
<dbReference type="PANTHER" id="PTHR43157:SF31">
    <property type="entry name" value="PHOSPHATIDYLINOSITOL-GLYCAN BIOSYNTHESIS CLASS F PROTEIN"/>
    <property type="match status" value="1"/>
</dbReference>
<dbReference type="OrthoDB" id="542013at2759"/>
<dbReference type="Pfam" id="PF00106">
    <property type="entry name" value="adh_short"/>
    <property type="match status" value="1"/>
</dbReference>
<name>A0A072PK49_9EURO</name>
<reference evidence="3 4" key="1">
    <citation type="submission" date="2013-03" db="EMBL/GenBank/DDBJ databases">
        <title>The Genome Sequence of Exophiala aquamarina CBS 119918.</title>
        <authorList>
            <consortium name="The Broad Institute Genomics Platform"/>
            <person name="Cuomo C."/>
            <person name="de Hoog S."/>
            <person name="Gorbushina A."/>
            <person name="Walker B."/>
            <person name="Young S.K."/>
            <person name="Zeng Q."/>
            <person name="Gargeya S."/>
            <person name="Fitzgerald M."/>
            <person name="Haas B."/>
            <person name="Abouelleil A."/>
            <person name="Allen A.W."/>
            <person name="Alvarado L."/>
            <person name="Arachchi H.M."/>
            <person name="Berlin A.M."/>
            <person name="Chapman S.B."/>
            <person name="Gainer-Dewar J."/>
            <person name="Goldberg J."/>
            <person name="Griggs A."/>
            <person name="Gujja S."/>
            <person name="Hansen M."/>
            <person name="Howarth C."/>
            <person name="Imamovic A."/>
            <person name="Ireland A."/>
            <person name="Larimer J."/>
            <person name="McCowan C."/>
            <person name="Murphy C."/>
            <person name="Pearson M."/>
            <person name="Poon T.W."/>
            <person name="Priest M."/>
            <person name="Roberts A."/>
            <person name="Saif S."/>
            <person name="Shea T."/>
            <person name="Sisk P."/>
            <person name="Sykes S."/>
            <person name="Wortman J."/>
            <person name="Nusbaum C."/>
            <person name="Birren B."/>
        </authorList>
    </citation>
    <scope>NUCLEOTIDE SEQUENCE [LARGE SCALE GENOMIC DNA]</scope>
    <source>
        <strain evidence="3 4">CBS 119918</strain>
    </source>
</reference>
<dbReference type="Proteomes" id="UP000027920">
    <property type="component" value="Unassembled WGS sequence"/>
</dbReference>
<dbReference type="GeneID" id="25282379"/>
<evidence type="ECO:0000256" key="1">
    <source>
        <dbReference type="ARBA" id="ARBA00006484"/>
    </source>
</evidence>
<dbReference type="GO" id="GO:0016491">
    <property type="term" value="F:oxidoreductase activity"/>
    <property type="evidence" value="ECO:0007669"/>
    <property type="project" value="UniProtKB-KW"/>
</dbReference>
<evidence type="ECO:0000256" key="2">
    <source>
        <dbReference type="ARBA" id="ARBA00023002"/>
    </source>
</evidence>
<dbReference type="AlphaFoldDB" id="A0A072PK49"/>
<evidence type="ECO:0000313" key="3">
    <source>
        <dbReference type="EMBL" id="KEF55885.1"/>
    </source>
</evidence>
<dbReference type="STRING" id="1182545.A0A072PK49"/>
<comment type="caution">
    <text evidence="3">The sequence shown here is derived from an EMBL/GenBank/DDBJ whole genome shotgun (WGS) entry which is preliminary data.</text>
</comment>
<keyword evidence="4" id="KW-1185">Reference proteome</keyword>
<dbReference type="EMBL" id="AMGV01000006">
    <property type="protein sequence ID" value="KEF55885.1"/>
    <property type="molecule type" value="Genomic_DNA"/>
</dbReference>
<dbReference type="PRINTS" id="PR00081">
    <property type="entry name" value="GDHRDH"/>
</dbReference>
<keyword evidence="2" id="KW-0560">Oxidoreductase</keyword>
<dbReference type="HOGENOM" id="CLU_010194_44_4_1"/>
<dbReference type="InterPro" id="IPR002347">
    <property type="entry name" value="SDR_fam"/>
</dbReference>
<dbReference type="PANTHER" id="PTHR43157">
    <property type="entry name" value="PHOSPHATIDYLINOSITOL-GLYCAN BIOSYNTHESIS CLASS F PROTEIN-RELATED"/>
    <property type="match status" value="1"/>
</dbReference>
<evidence type="ECO:0000313" key="4">
    <source>
        <dbReference type="Proteomes" id="UP000027920"/>
    </source>
</evidence>
<dbReference type="VEuPathDB" id="FungiDB:A1O9_07465"/>
<accession>A0A072PK49</accession>
<proteinExistence type="inferred from homology"/>
<gene>
    <name evidence="3" type="ORF">A1O9_07465</name>
</gene>
<dbReference type="SUPFAM" id="SSF51735">
    <property type="entry name" value="NAD(P)-binding Rossmann-fold domains"/>
    <property type="match status" value="1"/>
</dbReference>
<dbReference type="InterPro" id="IPR036291">
    <property type="entry name" value="NAD(P)-bd_dom_sf"/>
</dbReference>
<organism evidence="3 4">
    <name type="scientific">Exophiala aquamarina CBS 119918</name>
    <dbReference type="NCBI Taxonomy" id="1182545"/>
    <lineage>
        <taxon>Eukaryota</taxon>
        <taxon>Fungi</taxon>
        <taxon>Dikarya</taxon>
        <taxon>Ascomycota</taxon>
        <taxon>Pezizomycotina</taxon>
        <taxon>Eurotiomycetes</taxon>
        <taxon>Chaetothyriomycetidae</taxon>
        <taxon>Chaetothyriales</taxon>
        <taxon>Herpotrichiellaceae</taxon>
        <taxon>Exophiala</taxon>
    </lineage>
</organism>
<evidence type="ECO:0008006" key="5">
    <source>
        <dbReference type="Google" id="ProtNLM"/>
    </source>
</evidence>